<keyword evidence="3 5" id="KW-0687">Ribonucleoprotein</keyword>
<evidence type="ECO:0000256" key="3">
    <source>
        <dbReference type="ARBA" id="ARBA00023274"/>
    </source>
</evidence>
<keyword evidence="2 5" id="KW-0689">Ribosomal protein</keyword>
<dbReference type="GO" id="GO:0000049">
    <property type="term" value="F:tRNA binding"/>
    <property type="evidence" value="ECO:0007669"/>
    <property type="project" value="UniProtKB-UniRule"/>
</dbReference>
<dbReference type="GO" id="GO:0006412">
    <property type="term" value="P:translation"/>
    <property type="evidence" value="ECO:0007669"/>
    <property type="project" value="UniProtKB-UniRule"/>
</dbReference>
<name>A0A239KCL2_9BACT</name>
<dbReference type="HAMAP" id="MF_01333_B">
    <property type="entry name" value="Ribosomal_uL5_B"/>
    <property type="match status" value="1"/>
</dbReference>
<dbReference type="InterPro" id="IPR002132">
    <property type="entry name" value="Ribosomal_uL5"/>
</dbReference>
<sequence>MASRLREKYDSEIKESVKKELGITNAMAVPKLEKIVINMGLGEATQNVKIIDPLVADLAAITGQKPVTTKAKKSIAQFKVREGMPIGAMVTLRGDKMYEFLDRLISVALPRVRDFRGVSSKSFDGRGNYTLGLRDQLIFAEIDYAKVDKTKGMNVTIVTTSPDDNGARTLLKAFGMPFRVGA</sequence>
<feature type="domain" description="Large ribosomal subunit protein uL5 C-terminal" evidence="8">
    <location>
        <begin position="85"/>
        <end position="178"/>
    </location>
</feature>
<reference evidence="9 10" key="1">
    <citation type="submission" date="2017-06" db="EMBL/GenBank/DDBJ databases">
        <authorList>
            <person name="Kim H.J."/>
            <person name="Triplett B.A."/>
        </authorList>
    </citation>
    <scope>NUCLEOTIDE SEQUENCE [LARGE SCALE GENOMIC DNA]</scope>
    <source>
        <strain evidence="9 10">DSM 18704</strain>
    </source>
</reference>
<comment type="subunit">
    <text evidence="5">Part of the 50S ribosomal subunit; part of the 5S rRNA/L5/L18/L25 subcomplex. Contacts the 5S rRNA and the P site tRNA. Forms a bridge to the 30S subunit in the 70S ribosome.</text>
</comment>
<dbReference type="SUPFAM" id="SSF55282">
    <property type="entry name" value="RL5-like"/>
    <property type="match status" value="1"/>
</dbReference>
<organism evidence="9 10">
    <name type="scientific">Granulicella rosea</name>
    <dbReference type="NCBI Taxonomy" id="474952"/>
    <lineage>
        <taxon>Bacteria</taxon>
        <taxon>Pseudomonadati</taxon>
        <taxon>Acidobacteriota</taxon>
        <taxon>Terriglobia</taxon>
        <taxon>Terriglobales</taxon>
        <taxon>Acidobacteriaceae</taxon>
        <taxon>Granulicella</taxon>
    </lineage>
</organism>
<keyword evidence="10" id="KW-1185">Reference proteome</keyword>
<dbReference type="AlphaFoldDB" id="A0A239KCL2"/>
<dbReference type="Gene3D" id="3.30.1440.10">
    <property type="match status" value="1"/>
</dbReference>
<protein>
    <recommendedName>
        <fullName evidence="4 5">Large ribosomal subunit protein uL5</fullName>
    </recommendedName>
</protein>
<feature type="domain" description="Large ribosomal subunit protein uL5 N-terminal" evidence="7">
    <location>
        <begin position="25"/>
        <end position="81"/>
    </location>
</feature>
<proteinExistence type="inferred from homology"/>
<evidence type="ECO:0000256" key="6">
    <source>
        <dbReference type="RuleBase" id="RU003930"/>
    </source>
</evidence>
<evidence type="ECO:0000259" key="7">
    <source>
        <dbReference type="Pfam" id="PF00281"/>
    </source>
</evidence>
<dbReference type="Pfam" id="PF00281">
    <property type="entry name" value="Ribosomal_L5"/>
    <property type="match status" value="1"/>
</dbReference>
<dbReference type="OrthoDB" id="9806626at2"/>
<evidence type="ECO:0000259" key="8">
    <source>
        <dbReference type="Pfam" id="PF00673"/>
    </source>
</evidence>
<comment type="similarity">
    <text evidence="1 5 6">Belongs to the universal ribosomal protein uL5 family.</text>
</comment>
<keyword evidence="5" id="KW-0694">RNA-binding</keyword>
<dbReference type="GO" id="GO:0019843">
    <property type="term" value="F:rRNA binding"/>
    <property type="evidence" value="ECO:0007669"/>
    <property type="project" value="UniProtKB-UniRule"/>
</dbReference>
<dbReference type="GO" id="GO:0005840">
    <property type="term" value="C:ribosome"/>
    <property type="evidence" value="ECO:0007669"/>
    <property type="project" value="UniProtKB-KW"/>
</dbReference>
<dbReference type="InterPro" id="IPR022803">
    <property type="entry name" value="Ribosomal_uL5_dom_sf"/>
</dbReference>
<dbReference type="NCBIfam" id="NF000585">
    <property type="entry name" value="PRK00010.1"/>
    <property type="match status" value="1"/>
</dbReference>
<evidence type="ECO:0000256" key="4">
    <source>
        <dbReference type="ARBA" id="ARBA00035245"/>
    </source>
</evidence>
<dbReference type="EMBL" id="FZOU01000004">
    <property type="protein sequence ID" value="SNT15690.1"/>
    <property type="molecule type" value="Genomic_DNA"/>
</dbReference>
<dbReference type="Proteomes" id="UP000198356">
    <property type="component" value="Unassembled WGS sequence"/>
</dbReference>
<dbReference type="InterPro" id="IPR031310">
    <property type="entry name" value="Ribosomal_uL5_N"/>
</dbReference>
<evidence type="ECO:0000313" key="9">
    <source>
        <dbReference type="EMBL" id="SNT15690.1"/>
    </source>
</evidence>
<dbReference type="GO" id="GO:1990904">
    <property type="term" value="C:ribonucleoprotein complex"/>
    <property type="evidence" value="ECO:0007669"/>
    <property type="project" value="UniProtKB-KW"/>
</dbReference>
<accession>A0A239KCL2</accession>
<dbReference type="Pfam" id="PF00673">
    <property type="entry name" value="Ribosomal_L5_C"/>
    <property type="match status" value="1"/>
</dbReference>
<evidence type="ECO:0000256" key="5">
    <source>
        <dbReference type="HAMAP-Rule" id="MF_01333"/>
    </source>
</evidence>
<dbReference type="RefSeq" id="WP_089409058.1">
    <property type="nucleotide sequence ID" value="NZ_FZOU01000004.1"/>
</dbReference>
<dbReference type="PANTHER" id="PTHR11994">
    <property type="entry name" value="60S RIBOSOMAL PROTEIN L11-RELATED"/>
    <property type="match status" value="1"/>
</dbReference>
<keyword evidence="5" id="KW-0699">rRNA-binding</keyword>
<dbReference type="InterPro" id="IPR020929">
    <property type="entry name" value="Ribosomal_uL5_CS"/>
</dbReference>
<dbReference type="PIRSF" id="PIRSF002161">
    <property type="entry name" value="Ribosomal_L5"/>
    <property type="match status" value="1"/>
</dbReference>
<gene>
    <name evidence="5" type="primary">rplE</name>
    <name evidence="9" type="ORF">SAMN05421770_104437</name>
</gene>
<dbReference type="InterPro" id="IPR020930">
    <property type="entry name" value="Ribosomal_uL5_bac-type"/>
</dbReference>
<dbReference type="GO" id="GO:0003735">
    <property type="term" value="F:structural constituent of ribosome"/>
    <property type="evidence" value="ECO:0007669"/>
    <property type="project" value="InterPro"/>
</dbReference>
<evidence type="ECO:0000313" key="10">
    <source>
        <dbReference type="Proteomes" id="UP000198356"/>
    </source>
</evidence>
<dbReference type="FunFam" id="3.30.1440.10:FF:000001">
    <property type="entry name" value="50S ribosomal protein L5"/>
    <property type="match status" value="1"/>
</dbReference>
<evidence type="ECO:0000256" key="2">
    <source>
        <dbReference type="ARBA" id="ARBA00022980"/>
    </source>
</evidence>
<comment type="function">
    <text evidence="5">This is 1 of the proteins that bind and probably mediate the attachment of the 5S RNA into the large ribosomal subunit, where it forms part of the central protuberance. In the 70S ribosome it contacts protein S13 of the 30S subunit (bridge B1b), connecting the 2 subunits; this bridge is implicated in subunit movement. Contacts the P site tRNA; the 5S rRNA and some of its associated proteins might help stabilize positioning of ribosome-bound tRNAs.</text>
</comment>
<evidence type="ECO:0000256" key="1">
    <source>
        <dbReference type="ARBA" id="ARBA00008553"/>
    </source>
</evidence>
<dbReference type="InterPro" id="IPR031309">
    <property type="entry name" value="Ribosomal_uL5_C"/>
</dbReference>
<dbReference type="PROSITE" id="PS00358">
    <property type="entry name" value="RIBOSOMAL_L5"/>
    <property type="match status" value="1"/>
</dbReference>
<keyword evidence="5" id="KW-0820">tRNA-binding</keyword>